<evidence type="ECO:0000313" key="8">
    <source>
        <dbReference type="Proteomes" id="UP000663882"/>
    </source>
</evidence>
<evidence type="ECO:0000256" key="4">
    <source>
        <dbReference type="ARBA" id="ARBA00023136"/>
    </source>
</evidence>
<organism evidence="7 8">
    <name type="scientific">Rotaria sordida</name>
    <dbReference type="NCBI Taxonomy" id="392033"/>
    <lineage>
        <taxon>Eukaryota</taxon>
        <taxon>Metazoa</taxon>
        <taxon>Spiralia</taxon>
        <taxon>Gnathifera</taxon>
        <taxon>Rotifera</taxon>
        <taxon>Eurotatoria</taxon>
        <taxon>Bdelloidea</taxon>
        <taxon>Philodinida</taxon>
        <taxon>Philodinidae</taxon>
        <taxon>Rotaria</taxon>
    </lineage>
</organism>
<gene>
    <name evidence="7" type="ORF">RFH988_LOCUS36037</name>
</gene>
<dbReference type="InterPro" id="IPR017452">
    <property type="entry name" value="GPCR_Rhodpsn_7TM"/>
</dbReference>
<comment type="subcellular location">
    <subcellularLocation>
        <location evidence="1">Membrane</location>
    </subcellularLocation>
</comment>
<feature type="transmembrane region" description="Helical" evidence="5">
    <location>
        <begin position="155"/>
        <end position="174"/>
    </location>
</feature>
<proteinExistence type="predicted"/>
<keyword evidence="3 5" id="KW-1133">Transmembrane helix</keyword>
<feature type="transmembrane region" description="Helical" evidence="5">
    <location>
        <begin position="236"/>
        <end position="261"/>
    </location>
</feature>
<evidence type="ECO:0000256" key="5">
    <source>
        <dbReference type="SAM" id="Phobius"/>
    </source>
</evidence>
<protein>
    <recommendedName>
        <fullName evidence="6">G-protein coupled receptors family 1 profile domain-containing protein</fullName>
    </recommendedName>
</protein>
<dbReference type="Pfam" id="PF00001">
    <property type="entry name" value="7tm_1"/>
    <property type="match status" value="1"/>
</dbReference>
<evidence type="ECO:0000313" key="7">
    <source>
        <dbReference type="EMBL" id="CAF1433338.1"/>
    </source>
</evidence>
<feature type="domain" description="G-protein coupled receptors family 1 profile" evidence="6">
    <location>
        <begin position="1"/>
        <end position="254"/>
    </location>
</feature>
<dbReference type="SUPFAM" id="SSF81321">
    <property type="entry name" value="Family A G protein-coupled receptor-like"/>
    <property type="match status" value="1"/>
</dbReference>
<evidence type="ECO:0000256" key="2">
    <source>
        <dbReference type="ARBA" id="ARBA00022692"/>
    </source>
</evidence>
<dbReference type="GO" id="GO:0016020">
    <property type="term" value="C:membrane"/>
    <property type="evidence" value="ECO:0007669"/>
    <property type="project" value="UniProtKB-SubCell"/>
</dbReference>
<keyword evidence="4 5" id="KW-0472">Membrane</keyword>
<reference evidence="7" key="1">
    <citation type="submission" date="2021-02" db="EMBL/GenBank/DDBJ databases">
        <authorList>
            <person name="Nowell W R."/>
        </authorList>
    </citation>
    <scope>NUCLEOTIDE SEQUENCE</scope>
</reference>
<feature type="transmembrane region" description="Helical" evidence="5">
    <location>
        <begin position="203"/>
        <end position="224"/>
    </location>
</feature>
<feature type="transmembrane region" description="Helical" evidence="5">
    <location>
        <begin position="102"/>
        <end position="123"/>
    </location>
</feature>
<name>A0A815N6U2_9BILA</name>
<evidence type="ECO:0000259" key="6">
    <source>
        <dbReference type="PROSITE" id="PS50262"/>
    </source>
</evidence>
<dbReference type="Gene3D" id="1.20.1070.10">
    <property type="entry name" value="Rhodopsin 7-helix transmembrane proteins"/>
    <property type="match status" value="1"/>
</dbReference>
<dbReference type="AlphaFoldDB" id="A0A815N6U2"/>
<evidence type="ECO:0000256" key="3">
    <source>
        <dbReference type="ARBA" id="ARBA00022989"/>
    </source>
</evidence>
<dbReference type="EMBL" id="CAJNOO010005885">
    <property type="protein sequence ID" value="CAF1433338.1"/>
    <property type="molecule type" value="Genomic_DNA"/>
</dbReference>
<dbReference type="InterPro" id="IPR000276">
    <property type="entry name" value="GPCR_Rhodpsn"/>
</dbReference>
<dbReference type="Proteomes" id="UP000663882">
    <property type="component" value="Unassembled WGS sequence"/>
</dbReference>
<sequence length="272" mass="31928">MTFSRKKTQTVGCGIYLFASSIVSLVTVILFTLKFWFLFLSHQDSFGQSVRQFILKANCLCIEFLLKIFLYLDNWLNACVAIERTVSVFQGVYFNKNKSKQIAYYIIILLFVIIFCLSITQLVKLHVFEDKIEERSWCVVTYSSWLQTYSSIWTFFHYFAPLFINLLSALLIIIKTTYQRVGTQTSLSFLILLGLKLKKYKHLLISPVIILILTLPHFIISIILDCNKSSHLFWFYLIAYFLSFIPAAFIFIIFVIASPLYRQEFKKTQKFF</sequence>
<feature type="transmembrane region" description="Helical" evidence="5">
    <location>
        <begin position="12"/>
        <end position="33"/>
    </location>
</feature>
<dbReference type="OrthoDB" id="10194172at2759"/>
<dbReference type="GO" id="GO:0004930">
    <property type="term" value="F:G protein-coupled receptor activity"/>
    <property type="evidence" value="ECO:0007669"/>
    <property type="project" value="InterPro"/>
</dbReference>
<evidence type="ECO:0000256" key="1">
    <source>
        <dbReference type="ARBA" id="ARBA00004370"/>
    </source>
</evidence>
<feature type="transmembrane region" description="Helical" evidence="5">
    <location>
        <begin position="53"/>
        <end position="72"/>
    </location>
</feature>
<dbReference type="PROSITE" id="PS50262">
    <property type="entry name" value="G_PROTEIN_RECEP_F1_2"/>
    <property type="match status" value="1"/>
</dbReference>
<comment type="caution">
    <text evidence="7">The sequence shown here is derived from an EMBL/GenBank/DDBJ whole genome shotgun (WGS) entry which is preliminary data.</text>
</comment>
<keyword evidence="2 5" id="KW-0812">Transmembrane</keyword>
<accession>A0A815N6U2</accession>